<dbReference type="Pfam" id="PF15375">
    <property type="entry name" value="FSAF1"/>
    <property type="match status" value="1"/>
</dbReference>
<feature type="region of interest" description="Disordered" evidence="1">
    <location>
        <begin position="27"/>
        <end position="58"/>
    </location>
</feature>
<dbReference type="EMBL" id="CAJNRD030001121">
    <property type="protein sequence ID" value="CAG5095537.1"/>
    <property type="molecule type" value="Genomic_DNA"/>
</dbReference>
<keyword evidence="3" id="KW-1185">Reference proteome</keyword>
<comment type="caution">
    <text evidence="2">The sequence shown here is derived from an EMBL/GenBank/DDBJ whole genome shotgun (WGS) entry which is preliminary data.</text>
</comment>
<protein>
    <submittedName>
        <fullName evidence="2">Uncharacterized protein</fullName>
    </submittedName>
</protein>
<evidence type="ECO:0000313" key="2">
    <source>
        <dbReference type="EMBL" id="CAG5095537.1"/>
    </source>
</evidence>
<dbReference type="PANTHER" id="PTHR28366">
    <property type="entry name" value="CHROMOSOME 1 OPEN READING FRAME 131"/>
    <property type="match status" value="1"/>
</dbReference>
<gene>
    <name evidence="2" type="ORF">HICCMSTLAB_LOCUS7758</name>
</gene>
<evidence type="ECO:0000256" key="1">
    <source>
        <dbReference type="SAM" id="MobiDB-lite"/>
    </source>
</evidence>
<dbReference type="AlphaFoldDB" id="A0A8J2MJH2"/>
<dbReference type="Proteomes" id="UP000786811">
    <property type="component" value="Unassembled WGS sequence"/>
</dbReference>
<feature type="compositionally biased region" description="Basic and acidic residues" evidence="1">
    <location>
        <begin position="33"/>
        <end position="43"/>
    </location>
</feature>
<accession>A0A8J2MJH2</accession>
<proteinExistence type="predicted"/>
<dbReference type="OrthoDB" id="10067479at2759"/>
<organism evidence="2 3">
    <name type="scientific">Cotesia congregata</name>
    <name type="common">Parasitoid wasp</name>
    <name type="synonym">Apanteles congregatus</name>
    <dbReference type="NCBI Taxonomy" id="51543"/>
    <lineage>
        <taxon>Eukaryota</taxon>
        <taxon>Metazoa</taxon>
        <taxon>Ecdysozoa</taxon>
        <taxon>Arthropoda</taxon>
        <taxon>Hexapoda</taxon>
        <taxon>Insecta</taxon>
        <taxon>Pterygota</taxon>
        <taxon>Neoptera</taxon>
        <taxon>Endopterygota</taxon>
        <taxon>Hymenoptera</taxon>
        <taxon>Apocrita</taxon>
        <taxon>Ichneumonoidea</taxon>
        <taxon>Braconidae</taxon>
        <taxon>Microgastrinae</taxon>
        <taxon>Cotesia</taxon>
    </lineage>
</organism>
<dbReference type="InterPro" id="IPR052852">
    <property type="entry name" value="SSU_Processome_Comp"/>
</dbReference>
<evidence type="ECO:0000313" key="3">
    <source>
        <dbReference type="Proteomes" id="UP000786811"/>
    </source>
</evidence>
<dbReference type="PANTHER" id="PTHR28366:SF1">
    <property type="entry name" value="CHROMOSOME 1 OPEN READING FRAME 131"/>
    <property type="match status" value="1"/>
</dbReference>
<reference evidence="2" key="1">
    <citation type="submission" date="2021-04" db="EMBL/GenBank/DDBJ databases">
        <authorList>
            <person name="Chebbi M.A.C M."/>
        </authorList>
    </citation>
    <scope>NUCLEOTIDE SEQUENCE</scope>
</reference>
<sequence length="163" mass="18641">MSEFIVTKAAQLKKNAENNFVAVNYTAPKRKKPIADIDKDTSHNQEQSPEEEDQEKEMKRLRWEVLKFGSSGLAGTDKKKSKVALAISLGAKPPKNRRMNYKNLKLKKNKEKEEAAKEKLEQEHQSGLTNSLKKTTKKKWVQKDKGILGVYGKVSKSSRDRRK</sequence>
<dbReference type="InterPro" id="IPR027973">
    <property type="entry name" value="FSAF1-like"/>
</dbReference>
<feature type="compositionally biased region" description="Basic and acidic residues" evidence="1">
    <location>
        <begin position="110"/>
        <end position="124"/>
    </location>
</feature>
<feature type="region of interest" description="Disordered" evidence="1">
    <location>
        <begin position="105"/>
        <end position="139"/>
    </location>
</feature>
<name>A0A8J2MJH2_COTCN</name>